<dbReference type="CDD" id="cd06304">
    <property type="entry name" value="PBP1_BmpA_Med_PnrA-like"/>
    <property type="match status" value="1"/>
</dbReference>
<keyword evidence="5" id="KW-0472">Membrane</keyword>
<evidence type="ECO:0000256" key="2">
    <source>
        <dbReference type="ARBA" id="ARBA00008610"/>
    </source>
</evidence>
<protein>
    <submittedName>
        <fullName evidence="8">Purine-binding protein</fullName>
    </submittedName>
</protein>
<proteinExistence type="inferred from homology"/>
<dbReference type="Pfam" id="PF02608">
    <property type="entry name" value="Bmp"/>
    <property type="match status" value="1"/>
</dbReference>
<dbReference type="GO" id="GO:0005886">
    <property type="term" value="C:plasma membrane"/>
    <property type="evidence" value="ECO:0007669"/>
    <property type="project" value="UniProtKB-SubCell"/>
</dbReference>
<evidence type="ECO:0000256" key="3">
    <source>
        <dbReference type="ARBA" id="ARBA00022475"/>
    </source>
</evidence>
<evidence type="ECO:0000313" key="8">
    <source>
        <dbReference type="EMBL" id="MPN20196.1"/>
    </source>
</evidence>
<organism evidence="8">
    <name type="scientific">bioreactor metagenome</name>
    <dbReference type="NCBI Taxonomy" id="1076179"/>
    <lineage>
        <taxon>unclassified sequences</taxon>
        <taxon>metagenomes</taxon>
        <taxon>ecological metagenomes</taxon>
    </lineage>
</organism>
<comment type="similarity">
    <text evidence="2">Belongs to the BMP lipoprotein family.</text>
</comment>
<keyword evidence="6" id="KW-0449">Lipoprotein</keyword>
<dbReference type="InterPro" id="IPR050957">
    <property type="entry name" value="BMP_lipoprotein"/>
</dbReference>
<evidence type="ECO:0000259" key="7">
    <source>
        <dbReference type="Pfam" id="PF02608"/>
    </source>
</evidence>
<dbReference type="InterPro" id="IPR028082">
    <property type="entry name" value="Peripla_BP_I"/>
</dbReference>
<evidence type="ECO:0000256" key="1">
    <source>
        <dbReference type="ARBA" id="ARBA00004193"/>
    </source>
</evidence>
<dbReference type="SUPFAM" id="SSF53822">
    <property type="entry name" value="Periplasmic binding protein-like I"/>
    <property type="match status" value="1"/>
</dbReference>
<feature type="domain" description="ABC transporter substrate-binding protein PnrA-like" evidence="7">
    <location>
        <begin position="2"/>
        <end position="229"/>
    </location>
</feature>
<dbReference type="PANTHER" id="PTHR34296:SF2">
    <property type="entry name" value="ABC TRANSPORTER GUANOSINE-BINDING PROTEIN NUPN"/>
    <property type="match status" value="1"/>
</dbReference>
<gene>
    <name evidence="8" type="ORF">SDC9_167574</name>
</gene>
<dbReference type="InterPro" id="IPR003760">
    <property type="entry name" value="PnrA-like"/>
</dbReference>
<evidence type="ECO:0000256" key="4">
    <source>
        <dbReference type="ARBA" id="ARBA00022729"/>
    </source>
</evidence>
<accession>A0A645G1Z7</accession>
<comment type="subcellular location">
    <subcellularLocation>
        <location evidence="1">Cell membrane</location>
        <topology evidence="1">Lipid-anchor</topology>
    </subcellularLocation>
</comment>
<evidence type="ECO:0000256" key="5">
    <source>
        <dbReference type="ARBA" id="ARBA00023136"/>
    </source>
</evidence>
<dbReference type="Gene3D" id="3.40.50.2300">
    <property type="match status" value="2"/>
</dbReference>
<keyword evidence="4" id="KW-0732">Signal</keyword>
<dbReference type="EMBL" id="VSSQ01067886">
    <property type="protein sequence ID" value="MPN20196.1"/>
    <property type="molecule type" value="Genomic_DNA"/>
</dbReference>
<dbReference type="AlphaFoldDB" id="A0A645G1Z7"/>
<comment type="caution">
    <text evidence="8">The sequence shown here is derived from an EMBL/GenBank/DDBJ whole genome shotgun (WGS) entry which is preliminary data.</text>
</comment>
<dbReference type="PANTHER" id="PTHR34296">
    <property type="entry name" value="TRANSCRIPTIONAL ACTIVATOR PROTEIN MED"/>
    <property type="match status" value="1"/>
</dbReference>
<sequence length="244" mass="25251">MGYDMIFLPGNQYSDATVQVAKDYPDIAFAVLNGATTLPTDNITSILPDADQIGYMAGALAGLMSKTNVLGFIGGMEIDTTKAKLAGFEKAAKAINPDITVLSAYAGSFNDVAKGMELANGMISQKADVFFGDASAVDSGARQAIDAANGSGEIAIFDIGQPADLVALGQNPCLIGSVVTDNAGMLKLAMQDVEAGTFGGKTIYGSFDNQCLTVGTFNDDLVSADVQTSYMEYINQMAAGTFPG</sequence>
<evidence type="ECO:0000256" key="6">
    <source>
        <dbReference type="ARBA" id="ARBA00023288"/>
    </source>
</evidence>
<reference evidence="8" key="1">
    <citation type="submission" date="2019-08" db="EMBL/GenBank/DDBJ databases">
        <authorList>
            <person name="Kucharzyk K."/>
            <person name="Murdoch R.W."/>
            <person name="Higgins S."/>
            <person name="Loffler F."/>
        </authorList>
    </citation>
    <scope>NUCLEOTIDE SEQUENCE</scope>
</reference>
<name>A0A645G1Z7_9ZZZZ</name>
<keyword evidence="3" id="KW-1003">Cell membrane</keyword>